<organism evidence="2 3">
    <name type="scientific">Colocasia esculenta</name>
    <name type="common">Wild taro</name>
    <name type="synonym">Arum esculentum</name>
    <dbReference type="NCBI Taxonomy" id="4460"/>
    <lineage>
        <taxon>Eukaryota</taxon>
        <taxon>Viridiplantae</taxon>
        <taxon>Streptophyta</taxon>
        <taxon>Embryophyta</taxon>
        <taxon>Tracheophyta</taxon>
        <taxon>Spermatophyta</taxon>
        <taxon>Magnoliopsida</taxon>
        <taxon>Liliopsida</taxon>
        <taxon>Araceae</taxon>
        <taxon>Aroideae</taxon>
        <taxon>Colocasieae</taxon>
        <taxon>Colocasia</taxon>
    </lineage>
</organism>
<evidence type="ECO:0000256" key="1">
    <source>
        <dbReference type="SAM" id="MobiDB-lite"/>
    </source>
</evidence>
<evidence type="ECO:0000313" key="2">
    <source>
        <dbReference type="EMBL" id="MQL94210.1"/>
    </source>
</evidence>
<feature type="compositionally biased region" description="Low complexity" evidence="1">
    <location>
        <begin position="52"/>
        <end position="62"/>
    </location>
</feature>
<evidence type="ECO:0000313" key="3">
    <source>
        <dbReference type="Proteomes" id="UP000652761"/>
    </source>
</evidence>
<dbReference type="Proteomes" id="UP000652761">
    <property type="component" value="Unassembled WGS sequence"/>
</dbReference>
<accession>A0A843VKU3</accession>
<gene>
    <name evidence="2" type="ORF">Taro_026871</name>
</gene>
<protein>
    <submittedName>
        <fullName evidence="2">Uncharacterized protein</fullName>
    </submittedName>
</protein>
<proteinExistence type="predicted"/>
<feature type="region of interest" description="Disordered" evidence="1">
    <location>
        <begin position="42"/>
        <end position="62"/>
    </location>
</feature>
<dbReference type="AlphaFoldDB" id="A0A843VKU3"/>
<sequence length="84" mass="9241">MTNVGGYAEIRYTRAQPTKTCPTRRDGAWLLTRETLAVPAPWLLTRGGGGSSSSSEPSPLLRPEALPRRRYLGWALVSVDSARR</sequence>
<reference evidence="2" key="1">
    <citation type="submission" date="2017-07" db="EMBL/GenBank/DDBJ databases">
        <title>Taro Niue Genome Assembly and Annotation.</title>
        <authorList>
            <person name="Atibalentja N."/>
            <person name="Keating K."/>
            <person name="Fields C.J."/>
        </authorList>
    </citation>
    <scope>NUCLEOTIDE SEQUENCE</scope>
    <source>
        <strain evidence="2">Niue_2</strain>
        <tissue evidence="2">Leaf</tissue>
    </source>
</reference>
<comment type="caution">
    <text evidence="2">The sequence shown here is derived from an EMBL/GenBank/DDBJ whole genome shotgun (WGS) entry which is preliminary data.</text>
</comment>
<name>A0A843VKU3_COLES</name>
<keyword evidence="3" id="KW-1185">Reference proteome</keyword>
<dbReference type="EMBL" id="NMUH01001647">
    <property type="protein sequence ID" value="MQL94210.1"/>
    <property type="molecule type" value="Genomic_DNA"/>
</dbReference>